<accession>A0A4V1ISI6</accession>
<keyword evidence="2" id="KW-0812">Transmembrane</keyword>
<feature type="region of interest" description="Disordered" evidence="1">
    <location>
        <begin position="130"/>
        <end position="152"/>
    </location>
</feature>
<protein>
    <submittedName>
        <fullName evidence="3">Uncharacterized protein</fullName>
    </submittedName>
</protein>
<dbReference type="EMBL" id="KZ994149">
    <property type="protein sequence ID" value="RKO93687.1"/>
    <property type="molecule type" value="Genomic_DNA"/>
</dbReference>
<organism evidence="3 4">
    <name type="scientific">Blyttiomyces helicus</name>
    <dbReference type="NCBI Taxonomy" id="388810"/>
    <lineage>
        <taxon>Eukaryota</taxon>
        <taxon>Fungi</taxon>
        <taxon>Fungi incertae sedis</taxon>
        <taxon>Chytridiomycota</taxon>
        <taxon>Chytridiomycota incertae sedis</taxon>
        <taxon>Chytridiomycetes</taxon>
        <taxon>Chytridiomycetes incertae sedis</taxon>
        <taxon>Blyttiomyces</taxon>
    </lineage>
</organism>
<name>A0A4V1ISI6_9FUNG</name>
<keyword evidence="2" id="KW-0472">Membrane</keyword>
<feature type="compositionally biased region" description="Polar residues" evidence="1">
    <location>
        <begin position="130"/>
        <end position="143"/>
    </location>
</feature>
<evidence type="ECO:0000313" key="3">
    <source>
        <dbReference type="EMBL" id="RKO93687.1"/>
    </source>
</evidence>
<evidence type="ECO:0000256" key="1">
    <source>
        <dbReference type="SAM" id="MobiDB-lite"/>
    </source>
</evidence>
<gene>
    <name evidence="3" type="ORF">BDK51DRAFT_42576</name>
</gene>
<evidence type="ECO:0000256" key="2">
    <source>
        <dbReference type="SAM" id="Phobius"/>
    </source>
</evidence>
<feature type="transmembrane region" description="Helical" evidence="2">
    <location>
        <begin position="12"/>
        <end position="34"/>
    </location>
</feature>
<proteinExistence type="predicted"/>
<keyword evidence="4" id="KW-1185">Reference proteome</keyword>
<dbReference type="AlphaFoldDB" id="A0A4V1ISI6"/>
<evidence type="ECO:0000313" key="4">
    <source>
        <dbReference type="Proteomes" id="UP000269721"/>
    </source>
</evidence>
<dbReference type="Proteomes" id="UP000269721">
    <property type="component" value="Unassembled WGS sequence"/>
</dbReference>
<reference evidence="4" key="1">
    <citation type="journal article" date="2018" name="Nat. Microbiol.">
        <title>Leveraging single-cell genomics to expand the fungal tree of life.</title>
        <authorList>
            <person name="Ahrendt S.R."/>
            <person name="Quandt C.A."/>
            <person name="Ciobanu D."/>
            <person name="Clum A."/>
            <person name="Salamov A."/>
            <person name="Andreopoulos B."/>
            <person name="Cheng J.F."/>
            <person name="Woyke T."/>
            <person name="Pelin A."/>
            <person name="Henrissat B."/>
            <person name="Reynolds N.K."/>
            <person name="Benny G.L."/>
            <person name="Smith M.E."/>
            <person name="James T.Y."/>
            <person name="Grigoriev I.V."/>
        </authorList>
    </citation>
    <scope>NUCLEOTIDE SEQUENCE [LARGE SCALE GENOMIC DNA]</scope>
</reference>
<sequence length="152" mass="16520">MERQGPRTNRAIHKAYLSIQILSCILEALAAFYWESGNFHLACAAVLPLQELWQMVLHGLEHSWKEVQYGNEAKPQDRKLATAGILASEAADVVHFAVDVAASTAALTALPSHCLVTTALSGTPAFTTLKSQAPSTRQPNLTSPHLHWQAPV</sequence>
<keyword evidence="2" id="KW-1133">Transmembrane helix</keyword>